<dbReference type="Pfam" id="PF00179">
    <property type="entry name" value="UQ_con"/>
    <property type="match status" value="1"/>
</dbReference>
<dbReference type="PROSITE" id="PS50127">
    <property type="entry name" value="UBC_2"/>
    <property type="match status" value="1"/>
</dbReference>
<dbReference type="Proteomes" id="UP000311382">
    <property type="component" value="Unassembled WGS sequence"/>
</dbReference>
<dbReference type="SMART" id="SM00212">
    <property type="entry name" value="UBCc"/>
    <property type="match status" value="1"/>
</dbReference>
<dbReference type="AlphaFoldDB" id="A0A5C5FSJ5"/>
<evidence type="ECO:0000313" key="4">
    <source>
        <dbReference type="Proteomes" id="UP000311382"/>
    </source>
</evidence>
<dbReference type="OrthoDB" id="9978460at2759"/>
<name>A0A5C5FSJ5_9BASI</name>
<dbReference type="InterPro" id="IPR050113">
    <property type="entry name" value="Ub_conjugating_enzyme"/>
</dbReference>
<feature type="domain" description="UBC core" evidence="2">
    <location>
        <begin position="3"/>
        <end position="137"/>
    </location>
</feature>
<reference evidence="3 4" key="1">
    <citation type="submission" date="2019-03" db="EMBL/GenBank/DDBJ databases">
        <title>Rhodosporidium diobovatum UCD-FST 08-225 genome sequencing, assembly, and annotation.</title>
        <authorList>
            <person name="Fakankun I.U."/>
            <person name="Fristensky B."/>
            <person name="Levin D.B."/>
        </authorList>
    </citation>
    <scope>NUCLEOTIDE SEQUENCE [LARGE SCALE GENOMIC DNA]</scope>
    <source>
        <strain evidence="3 4">UCD-FST 08-225</strain>
    </source>
</reference>
<keyword evidence="1" id="KW-0833">Ubl conjugation pathway</keyword>
<keyword evidence="4" id="KW-1185">Reference proteome</keyword>
<dbReference type="InterPro" id="IPR000608">
    <property type="entry name" value="UBC"/>
</dbReference>
<evidence type="ECO:0000256" key="1">
    <source>
        <dbReference type="ARBA" id="ARBA00022786"/>
    </source>
</evidence>
<gene>
    <name evidence="3" type="ORF">DMC30DRAFT_417482</name>
</gene>
<comment type="caution">
    <text evidence="3">The sequence shown here is derived from an EMBL/GenBank/DDBJ whole genome shotgun (WGS) entry which is preliminary data.</text>
</comment>
<dbReference type="Gene3D" id="3.10.110.10">
    <property type="entry name" value="Ubiquitin Conjugating Enzyme"/>
    <property type="match status" value="1"/>
</dbReference>
<organism evidence="3 4">
    <name type="scientific">Rhodotorula diobovata</name>
    <dbReference type="NCBI Taxonomy" id="5288"/>
    <lineage>
        <taxon>Eukaryota</taxon>
        <taxon>Fungi</taxon>
        <taxon>Dikarya</taxon>
        <taxon>Basidiomycota</taxon>
        <taxon>Pucciniomycotina</taxon>
        <taxon>Microbotryomycetes</taxon>
        <taxon>Sporidiobolales</taxon>
        <taxon>Sporidiobolaceae</taxon>
        <taxon>Rhodotorula</taxon>
    </lineage>
</organism>
<dbReference type="STRING" id="5288.A0A5C5FSJ5"/>
<sequence length="137" mass="15372">MSAAARRITKEYAELQADFPPHVTAAPDESNLLHWTGTITGPPDSAYKGGKFNIDITFPTEYPFKSPTVKFTTRIYHPNSEAWKPSTKIEQILRALVQLLQEPNPDDALVASIAEVYNSDRAQFNKTAQEWVKKHAS</sequence>
<evidence type="ECO:0000259" key="2">
    <source>
        <dbReference type="PROSITE" id="PS50127"/>
    </source>
</evidence>
<dbReference type="PANTHER" id="PTHR24067">
    <property type="entry name" value="UBIQUITIN-CONJUGATING ENZYME E2"/>
    <property type="match status" value="1"/>
</dbReference>
<evidence type="ECO:0000313" key="3">
    <source>
        <dbReference type="EMBL" id="TNY19858.1"/>
    </source>
</evidence>
<proteinExistence type="predicted"/>
<dbReference type="InterPro" id="IPR016135">
    <property type="entry name" value="UBQ-conjugating_enzyme/RWD"/>
</dbReference>
<accession>A0A5C5FSJ5</accession>
<dbReference type="EMBL" id="SOZI01000082">
    <property type="protein sequence ID" value="TNY19858.1"/>
    <property type="molecule type" value="Genomic_DNA"/>
</dbReference>
<dbReference type="SUPFAM" id="SSF54495">
    <property type="entry name" value="UBC-like"/>
    <property type="match status" value="1"/>
</dbReference>
<protein>
    <submittedName>
        <fullName evidence="3">Ubiquitin-conjugating enzyme/RWD-like protein</fullName>
    </submittedName>
</protein>